<evidence type="ECO:0000313" key="2">
    <source>
        <dbReference type="Proteomes" id="UP001218104"/>
    </source>
</evidence>
<proteinExistence type="predicted"/>
<sequence length="62" mass="7087">MIQVIENYLKKHEITVADVAEAAVISESTLRAVFSQLVEEWTIVKSKRFIFFTFPINNGGEK</sequence>
<dbReference type="Proteomes" id="UP001218104">
    <property type="component" value="Chromosome"/>
</dbReference>
<dbReference type="EMBL" id="CP121468">
    <property type="protein sequence ID" value="WFR89856.1"/>
    <property type="molecule type" value="Genomic_DNA"/>
</dbReference>
<dbReference type="RefSeq" id="WP_278319282.1">
    <property type="nucleotide sequence ID" value="NZ_CP053314.1"/>
</dbReference>
<organism evidence="1 2">
    <name type="scientific">Limosilactobacillus fermentum</name>
    <name type="common">Lactobacillus fermentum</name>
    <dbReference type="NCBI Taxonomy" id="1613"/>
    <lineage>
        <taxon>Bacteria</taxon>
        <taxon>Bacillati</taxon>
        <taxon>Bacillota</taxon>
        <taxon>Bacilli</taxon>
        <taxon>Lactobacillales</taxon>
        <taxon>Lactobacillaceae</taxon>
        <taxon>Limosilactobacillus</taxon>
    </lineage>
</organism>
<reference evidence="1" key="1">
    <citation type="submission" date="2023-04" db="EMBL/GenBank/DDBJ databases">
        <title>Genomic of Limosilactobacillus fermentum MSJK0025.</title>
        <authorList>
            <person name="Yang S."/>
        </authorList>
    </citation>
    <scope>NUCLEOTIDE SEQUENCE</scope>
    <source>
        <strain evidence="1">MSJK0025</strain>
    </source>
</reference>
<dbReference type="AlphaFoldDB" id="A0AAJ6D146"/>
<evidence type="ECO:0000313" key="1">
    <source>
        <dbReference type="EMBL" id="WFR89856.1"/>
    </source>
</evidence>
<protein>
    <submittedName>
        <fullName evidence="1">Uncharacterized protein</fullName>
    </submittedName>
</protein>
<accession>A0AAJ6D146</accession>
<gene>
    <name evidence="1" type="ORF">P8634_03860</name>
</gene>
<name>A0AAJ6D146_LIMFE</name>